<dbReference type="EMBL" id="SOAN01000001">
    <property type="protein sequence ID" value="TDS87492.1"/>
    <property type="molecule type" value="Genomic_DNA"/>
</dbReference>
<dbReference type="GO" id="GO:0006417">
    <property type="term" value="P:regulation of translation"/>
    <property type="evidence" value="ECO:0007669"/>
    <property type="project" value="TreeGrafter"/>
</dbReference>
<feature type="compositionally biased region" description="Low complexity" evidence="1">
    <location>
        <begin position="103"/>
        <end position="123"/>
    </location>
</feature>
<dbReference type="Pfam" id="PF10099">
    <property type="entry name" value="RskA_C"/>
    <property type="match status" value="1"/>
</dbReference>
<evidence type="ECO:0000259" key="3">
    <source>
        <dbReference type="Pfam" id="PF10099"/>
    </source>
</evidence>
<accession>A0A4R7G7D4</accession>
<dbReference type="RefSeq" id="WP_133725562.1">
    <property type="nucleotide sequence ID" value="NZ_SOAN01000001.1"/>
</dbReference>
<feature type="region of interest" description="Disordered" evidence="1">
    <location>
        <begin position="71"/>
        <end position="127"/>
    </location>
</feature>
<dbReference type="InterPro" id="IPR051474">
    <property type="entry name" value="Anti-sigma-K/W_factor"/>
</dbReference>
<evidence type="ECO:0000256" key="1">
    <source>
        <dbReference type="SAM" id="MobiDB-lite"/>
    </source>
</evidence>
<feature type="transmembrane region" description="Helical" evidence="2">
    <location>
        <begin position="132"/>
        <end position="153"/>
    </location>
</feature>
<keyword evidence="2" id="KW-1133">Transmembrane helix</keyword>
<evidence type="ECO:0000256" key="2">
    <source>
        <dbReference type="SAM" id="Phobius"/>
    </source>
</evidence>
<comment type="caution">
    <text evidence="4">The sequence shown here is derived from an EMBL/GenBank/DDBJ whole genome shotgun (WGS) entry which is preliminary data.</text>
</comment>
<feature type="domain" description="Anti-sigma K factor RskA C-terminal" evidence="3">
    <location>
        <begin position="136"/>
        <end position="278"/>
    </location>
</feature>
<dbReference type="GO" id="GO:0016989">
    <property type="term" value="F:sigma factor antagonist activity"/>
    <property type="evidence" value="ECO:0007669"/>
    <property type="project" value="TreeGrafter"/>
</dbReference>
<dbReference type="PANTHER" id="PTHR37461:SF1">
    <property type="entry name" value="ANTI-SIGMA-K FACTOR RSKA"/>
    <property type="match status" value="1"/>
</dbReference>
<reference evidence="4 5" key="1">
    <citation type="submission" date="2019-03" db="EMBL/GenBank/DDBJ databases">
        <title>Genomic Encyclopedia of Type Strains, Phase III (KMG-III): the genomes of soil and plant-associated and newly described type strains.</title>
        <authorList>
            <person name="Whitman W."/>
        </authorList>
    </citation>
    <scope>NUCLEOTIDE SEQUENCE [LARGE SCALE GENOMIC DNA]</scope>
    <source>
        <strain evidence="4 5">DSM 27373</strain>
    </source>
</reference>
<sequence length="283" mass="29711">MNADREYLAAGLALGTLADAEMLEALDLEAADPDFAEAVASFHETLGLLAETDDAVAPSAETSAAILNIPRQHQQAVPERAAHTADAAQAETAHASTPDSKAPDATTPSSKSPSSTAHDTASPARRRRPSTALFALAASTLLLISAVLAGALINQQQDTSQIEDSLTVAEAERERAERLLSASDLAFIEAEVTVGGQLNLAYSVSEQMLHLTPHDMPELDEDQTMQLWLIDEEGPRSAGLMTGASTELLTDLPMTQDMTFGVTVEPAGGSEEPTSDPVVLADL</sequence>
<dbReference type="Proteomes" id="UP000294506">
    <property type="component" value="Unassembled WGS sequence"/>
</dbReference>
<evidence type="ECO:0000313" key="5">
    <source>
        <dbReference type="Proteomes" id="UP000294506"/>
    </source>
</evidence>
<gene>
    <name evidence="4" type="ORF">EV640_101276</name>
</gene>
<feature type="compositionally biased region" description="Low complexity" evidence="1">
    <location>
        <begin position="84"/>
        <end position="95"/>
    </location>
</feature>
<dbReference type="AlphaFoldDB" id="A0A4R7G7D4"/>
<organism evidence="4 5">
    <name type="scientific">Nesterenkonia aurantiaca</name>
    <dbReference type="NCBI Taxonomy" id="1436010"/>
    <lineage>
        <taxon>Bacteria</taxon>
        <taxon>Bacillati</taxon>
        <taxon>Actinomycetota</taxon>
        <taxon>Actinomycetes</taxon>
        <taxon>Micrococcales</taxon>
        <taxon>Micrococcaceae</taxon>
        <taxon>Nesterenkonia</taxon>
    </lineage>
</organism>
<keyword evidence="2" id="KW-0812">Transmembrane</keyword>
<protein>
    <submittedName>
        <fullName evidence="4">Anti-sigma-K factor rskA</fullName>
    </submittedName>
</protein>
<dbReference type="PANTHER" id="PTHR37461">
    <property type="entry name" value="ANTI-SIGMA-K FACTOR RSKA"/>
    <property type="match status" value="1"/>
</dbReference>
<keyword evidence="2" id="KW-0472">Membrane</keyword>
<proteinExistence type="predicted"/>
<dbReference type="GO" id="GO:0005886">
    <property type="term" value="C:plasma membrane"/>
    <property type="evidence" value="ECO:0007669"/>
    <property type="project" value="InterPro"/>
</dbReference>
<name>A0A4R7G7D4_9MICC</name>
<keyword evidence="5" id="KW-1185">Reference proteome</keyword>
<evidence type="ECO:0000313" key="4">
    <source>
        <dbReference type="EMBL" id="TDS87492.1"/>
    </source>
</evidence>
<dbReference type="InterPro" id="IPR018764">
    <property type="entry name" value="RskA_C"/>
</dbReference>